<dbReference type="AlphaFoldDB" id="A0A644URM7"/>
<proteinExistence type="predicted"/>
<sequence>MRQVWLQIFGVMIGGSIVKFILPNVWLWVFADLLVLGISYILLRRYPFVDMKKSMLFIGGLTLINILIDVQILDGMLGSIASLILVSWVVFGGGGQGKGKGKSTLRHKWNK</sequence>
<comment type="caution">
    <text evidence="2">The sequence shown here is derived from an EMBL/GenBank/DDBJ whole genome shotgun (WGS) entry which is preliminary data.</text>
</comment>
<accession>A0A644URM7</accession>
<organism evidence="2">
    <name type="scientific">bioreactor metagenome</name>
    <dbReference type="NCBI Taxonomy" id="1076179"/>
    <lineage>
        <taxon>unclassified sequences</taxon>
        <taxon>metagenomes</taxon>
        <taxon>ecological metagenomes</taxon>
    </lineage>
</organism>
<name>A0A644URM7_9ZZZZ</name>
<evidence type="ECO:0000313" key="2">
    <source>
        <dbReference type="EMBL" id="MPL81541.1"/>
    </source>
</evidence>
<keyword evidence="1" id="KW-0472">Membrane</keyword>
<feature type="transmembrane region" description="Helical" evidence="1">
    <location>
        <begin position="79"/>
        <end position="97"/>
    </location>
</feature>
<feature type="transmembrane region" description="Helical" evidence="1">
    <location>
        <begin position="55"/>
        <end position="73"/>
    </location>
</feature>
<keyword evidence="1" id="KW-1133">Transmembrane helix</keyword>
<keyword evidence="1" id="KW-0812">Transmembrane</keyword>
<dbReference type="EMBL" id="VSSQ01000151">
    <property type="protein sequence ID" value="MPL81541.1"/>
    <property type="molecule type" value="Genomic_DNA"/>
</dbReference>
<protein>
    <submittedName>
        <fullName evidence="2">Uncharacterized protein</fullName>
    </submittedName>
</protein>
<gene>
    <name evidence="2" type="ORF">SDC9_27469</name>
</gene>
<evidence type="ECO:0000256" key="1">
    <source>
        <dbReference type="SAM" id="Phobius"/>
    </source>
</evidence>
<feature type="transmembrane region" description="Helical" evidence="1">
    <location>
        <begin position="25"/>
        <end position="43"/>
    </location>
</feature>
<reference evidence="2" key="1">
    <citation type="submission" date="2019-08" db="EMBL/GenBank/DDBJ databases">
        <authorList>
            <person name="Kucharzyk K."/>
            <person name="Murdoch R.W."/>
            <person name="Higgins S."/>
            <person name="Loffler F."/>
        </authorList>
    </citation>
    <scope>NUCLEOTIDE SEQUENCE</scope>
</reference>